<evidence type="ECO:0000256" key="8">
    <source>
        <dbReference type="ARBA" id="ARBA00023098"/>
    </source>
</evidence>
<sequence length="353" mass="40817">MPSVSDIFNNISNDTELFQITLPSFNNPFGLKLWPIFNYLSLKLTNNYFQPENFEFIEGETFFSTPLPVLSSILIYYIVIFGGRALINHFQFKPLVLNGLFQIHNLVLTTISLILVLLYAEQIIPTIYNDGLYFSICDGKFWTNKMVCLYYLTYITKFIEFVDTLFLVVKQKKLTFLHTYHHGATALLCYTQLIGNTTISWVPITLNLSVHVVMYWYYFLSSRGIRVWWKEWVTRFQIIQFVLDLIFIYFATYQKIVHNFFPELPHCGDCAGTTLATIAGCTIISSYLFLFIAFYIEVYRKSSTKKSKVVKRVRGGVAAKVNEYVLLDSKTLSSGFDSNTGSPLPPKNRSRKI</sequence>
<evidence type="ECO:0000256" key="9">
    <source>
        <dbReference type="ARBA" id="ARBA00023136"/>
    </source>
</evidence>
<evidence type="ECO:0000256" key="11">
    <source>
        <dbReference type="ARBA" id="ARBA00047375"/>
    </source>
</evidence>
<gene>
    <name evidence="13" type="ORF">Cboi02_000015400</name>
</gene>
<feature type="transmembrane region" description="Helical" evidence="12">
    <location>
        <begin position="232"/>
        <end position="251"/>
    </location>
</feature>
<evidence type="ECO:0000256" key="5">
    <source>
        <dbReference type="ARBA" id="ARBA00022692"/>
    </source>
</evidence>
<dbReference type="PANTHER" id="PTHR11157:SF134">
    <property type="entry name" value="ELONGATION OF FATTY ACIDS PROTEIN 1-RELATED"/>
    <property type="match status" value="1"/>
</dbReference>
<evidence type="ECO:0000256" key="1">
    <source>
        <dbReference type="ARBA" id="ARBA00004141"/>
    </source>
</evidence>
<dbReference type="GO" id="GO:0042761">
    <property type="term" value="P:very long-chain fatty acid biosynthetic process"/>
    <property type="evidence" value="ECO:0007669"/>
    <property type="project" value="TreeGrafter"/>
</dbReference>
<accession>A0A9W6SU07</accession>
<keyword evidence="5 12" id="KW-0812">Transmembrane</keyword>
<dbReference type="GO" id="GO:0034625">
    <property type="term" value="P:fatty acid elongation, monounsaturated fatty acid"/>
    <property type="evidence" value="ECO:0007669"/>
    <property type="project" value="TreeGrafter"/>
</dbReference>
<name>A0A9W6SU07_CANBO</name>
<dbReference type="Proteomes" id="UP001165120">
    <property type="component" value="Unassembled WGS sequence"/>
</dbReference>
<dbReference type="PROSITE" id="PS01188">
    <property type="entry name" value="ELO"/>
    <property type="match status" value="1"/>
</dbReference>
<feature type="transmembrane region" description="Helical" evidence="12">
    <location>
        <begin position="149"/>
        <end position="169"/>
    </location>
</feature>
<dbReference type="AlphaFoldDB" id="A0A9W6SU07"/>
<keyword evidence="14" id="KW-1185">Reference proteome</keyword>
<keyword evidence="10 12" id="KW-0275">Fatty acid biosynthesis</keyword>
<evidence type="ECO:0000313" key="13">
    <source>
        <dbReference type="EMBL" id="GME66704.1"/>
    </source>
</evidence>
<evidence type="ECO:0000256" key="3">
    <source>
        <dbReference type="ARBA" id="ARBA00022516"/>
    </source>
</evidence>
<dbReference type="GO" id="GO:0009922">
    <property type="term" value="F:fatty acid elongase activity"/>
    <property type="evidence" value="ECO:0007669"/>
    <property type="project" value="UniProtKB-EC"/>
</dbReference>
<feature type="transmembrane region" description="Helical" evidence="12">
    <location>
        <begin position="99"/>
        <end position="120"/>
    </location>
</feature>
<dbReference type="GO" id="GO:0030148">
    <property type="term" value="P:sphingolipid biosynthetic process"/>
    <property type="evidence" value="ECO:0007669"/>
    <property type="project" value="TreeGrafter"/>
</dbReference>
<dbReference type="EMBL" id="BSXN01000024">
    <property type="protein sequence ID" value="GME66704.1"/>
    <property type="molecule type" value="Genomic_DNA"/>
</dbReference>
<dbReference type="GO" id="GO:0034626">
    <property type="term" value="P:fatty acid elongation, polyunsaturated fatty acid"/>
    <property type="evidence" value="ECO:0007669"/>
    <property type="project" value="TreeGrafter"/>
</dbReference>
<comment type="similarity">
    <text evidence="2 12">Belongs to the ELO family.</text>
</comment>
<reference evidence="13" key="1">
    <citation type="submission" date="2023-04" db="EMBL/GenBank/DDBJ databases">
        <title>Candida boidinii NBRC 10035.</title>
        <authorList>
            <person name="Ichikawa N."/>
            <person name="Sato H."/>
            <person name="Tonouchi N."/>
        </authorList>
    </citation>
    <scope>NUCLEOTIDE SEQUENCE</scope>
    <source>
        <strain evidence="13">NBRC 10035</strain>
    </source>
</reference>
<feature type="transmembrane region" description="Helical" evidence="12">
    <location>
        <begin position="201"/>
        <end position="220"/>
    </location>
</feature>
<dbReference type="PANTHER" id="PTHR11157">
    <property type="entry name" value="FATTY ACID ACYL TRANSFERASE-RELATED"/>
    <property type="match status" value="1"/>
</dbReference>
<evidence type="ECO:0000256" key="2">
    <source>
        <dbReference type="ARBA" id="ARBA00007263"/>
    </source>
</evidence>
<comment type="caution">
    <text evidence="13">The sequence shown here is derived from an EMBL/GenBank/DDBJ whole genome shotgun (WGS) entry which is preliminary data.</text>
</comment>
<dbReference type="GO" id="GO:0019367">
    <property type="term" value="P:fatty acid elongation, saturated fatty acid"/>
    <property type="evidence" value="ECO:0007669"/>
    <property type="project" value="TreeGrafter"/>
</dbReference>
<keyword evidence="3 12" id="KW-0444">Lipid biosynthesis</keyword>
<keyword evidence="4 12" id="KW-0808">Transferase</keyword>
<comment type="subcellular location">
    <subcellularLocation>
        <location evidence="1">Membrane</location>
        <topology evidence="1">Multi-pass membrane protein</topology>
    </subcellularLocation>
</comment>
<comment type="catalytic activity">
    <reaction evidence="12">
        <text>an acyl-CoA + malonyl-CoA + H(+) = a 3-oxoacyl-CoA + CO2 + CoA</text>
        <dbReference type="Rhea" id="RHEA:50252"/>
        <dbReference type="ChEBI" id="CHEBI:15378"/>
        <dbReference type="ChEBI" id="CHEBI:16526"/>
        <dbReference type="ChEBI" id="CHEBI:57287"/>
        <dbReference type="ChEBI" id="CHEBI:57384"/>
        <dbReference type="ChEBI" id="CHEBI:58342"/>
        <dbReference type="ChEBI" id="CHEBI:90726"/>
    </reaction>
    <physiologicalReaction direction="left-to-right" evidence="12">
        <dbReference type="Rhea" id="RHEA:50253"/>
    </physiologicalReaction>
</comment>
<protein>
    <recommendedName>
        <fullName evidence="12">Elongation of fatty acids protein</fullName>
        <ecNumber evidence="12">2.3.1.-</ecNumber>
    </recommendedName>
</protein>
<evidence type="ECO:0000256" key="10">
    <source>
        <dbReference type="ARBA" id="ARBA00023160"/>
    </source>
</evidence>
<evidence type="ECO:0000256" key="6">
    <source>
        <dbReference type="ARBA" id="ARBA00022832"/>
    </source>
</evidence>
<feature type="transmembrane region" description="Helical" evidence="12">
    <location>
        <begin position="271"/>
        <end position="296"/>
    </location>
</feature>
<organism evidence="13 14">
    <name type="scientific">Candida boidinii</name>
    <name type="common">Yeast</name>
    <dbReference type="NCBI Taxonomy" id="5477"/>
    <lineage>
        <taxon>Eukaryota</taxon>
        <taxon>Fungi</taxon>
        <taxon>Dikarya</taxon>
        <taxon>Ascomycota</taxon>
        <taxon>Saccharomycotina</taxon>
        <taxon>Pichiomycetes</taxon>
        <taxon>Pichiales</taxon>
        <taxon>Pichiaceae</taxon>
        <taxon>Ogataea</taxon>
        <taxon>Ogataea/Candida clade</taxon>
    </lineage>
</organism>
<dbReference type="InterPro" id="IPR030457">
    <property type="entry name" value="ELO_CS"/>
</dbReference>
<dbReference type="GO" id="GO:0005789">
    <property type="term" value="C:endoplasmic reticulum membrane"/>
    <property type="evidence" value="ECO:0007669"/>
    <property type="project" value="TreeGrafter"/>
</dbReference>
<dbReference type="InterPro" id="IPR002076">
    <property type="entry name" value="ELO_fam"/>
</dbReference>
<keyword evidence="8 12" id="KW-0443">Lipid metabolism</keyword>
<evidence type="ECO:0000256" key="4">
    <source>
        <dbReference type="ARBA" id="ARBA00022679"/>
    </source>
</evidence>
<keyword evidence="6 12" id="KW-0276">Fatty acid metabolism</keyword>
<keyword evidence="9 12" id="KW-0472">Membrane</keyword>
<dbReference type="Pfam" id="PF01151">
    <property type="entry name" value="ELO"/>
    <property type="match status" value="1"/>
</dbReference>
<keyword evidence="7 12" id="KW-1133">Transmembrane helix</keyword>
<proteinExistence type="inferred from homology"/>
<comment type="catalytic activity">
    <reaction evidence="11">
        <text>a very-long-chain acyl-CoA + malonyl-CoA + H(+) = a very-long-chain 3-oxoacyl-CoA + CO2 + CoA</text>
        <dbReference type="Rhea" id="RHEA:32727"/>
        <dbReference type="ChEBI" id="CHEBI:15378"/>
        <dbReference type="ChEBI" id="CHEBI:16526"/>
        <dbReference type="ChEBI" id="CHEBI:57287"/>
        <dbReference type="ChEBI" id="CHEBI:57384"/>
        <dbReference type="ChEBI" id="CHEBI:90725"/>
        <dbReference type="ChEBI" id="CHEBI:90736"/>
        <dbReference type="EC" id="2.3.1.199"/>
    </reaction>
</comment>
<evidence type="ECO:0000256" key="12">
    <source>
        <dbReference type="RuleBase" id="RU361115"/>
    </source>
</evidence>
<evidence type="ECO:0000256" key="7">
    <source>
        <dbReference type="ARBA" id="ARBA00022989"/>
    </source>
</evidence>
<dbReference type="EC" id="2.3.1.-" evidence="12"/>
<feature type="transmembrane region" description="Helical" evidence="12">
    <location>
        <begin position="69"/>
        <end position="87"/>
    </location>
</feature>
<evidence type="ECO:0000313" key="14">
    <source>
        <dbReference type="Proteomes" id="UP001165120"/>
    </source>
</evidence>